<dbReference type="Gene3D" id="3.90.320.10">
    <property type="match status" value="1"/>
</dbReference>
<dbReference type="InterPro" id="IPR014016">
    <property type="entry name" value="UvrD-like_ATP-bd"/>
</dbReference>
<evidence type="ECO:0000256" key="16">
    <source>
        <dbReference type="SAM" id="MobiDB-lite"/>
    </source>
</evidence>
<evidence type="ECO:0000256" key="1">
    <source>
        <dbReference type="ARBA" id="ARBA00009922"/>
    </source>
</evidence>
<dbReference type="GO" id="GO:0000725">
    <property type="term" value="P:recombinational repair"/>
    <property type="evidence" value="ECO:0007669"/>
    <property type="project" value="TreeGrafter"/>
</dbReference>
<evidence type="ECO:0000256" key="5">
    <source>
        <dbReference type="ARBA" id="ARBA00022801"/>
    </source>
</evidence>
<evidence type="ECO:0000313" key="19">
    <source>
        <dbReference type="EMBL" id="WOT01425.1"/>
    </source>
</evidence>
<dbReference type="GO" id="GO:0033202">
    <property type="term" value="C:DNA helicase complex"/>
    <property type="evidence" value="ECO:0007669"/>
    <property type="project" value="TreeGrafter"/>
</dbReference>
<dbReference type="InterPro" id="IPR027417">
    <property type="entry name" value="P-loop_NTPase"/>
</dbReference>
<dbReference type="InterPro" id="IPR011604">
    <property type="entry name" value="PDDEXK-like_dom_sf"/>
</dbReference>
<evidence type="ECO:0000256" key="10">
    <source>
        <dbReference type="ARBA" id="ARBA00023204"/>
    </source>
</evidence>
<dbReference type="InterPro" id="IPR013986">
    <property type="entry name" value="DExx_box_DNA_helicase_dom_sf"/>
</dbReference>
<dbReference type="KEGG" id="cpyr:CYJ47_09115"/>
<evidence type="ECO:0000256" key="12">
    <source>
        <dbReference type="ARBA" id="ARBA00034617"/>
    </source>
</evidence>
<dbReference type="PANTHER" id="PTHR11070">
    <property type="entry name" value="UVRD / RECB / PCRA DNA HELICASE FAMILY MEMBER"/>
    <property type="match status" value="1"/>
</dbReference>
<dbReference type="GO" id="GO:0004527">
    <property type="term" value="F:exonuclease activity"/>
    <property type="evidence" value="ECO:0007669"/>
    <property type="project" value="UniProtKB-KW"/>
</dbReference>
<dbReference type="PROSITE" id="PS51217">
    <property type="entry name" value="UVRD_HELICASE_CTER"/>
    <property type="match status" value="1"/>
</dbReference>
<keyword evidence="3 15" id="KW-0547">Nucleotide-binding</keyword>
<protein>
    <recommendedName>
        <fullName evidence="13">DNA 3'-5' helicase</fullName>
        <ecNumber evidence="13">5.6.2.4</ecNumber>
    </recommendedName>
</protein>
<dbReference type="GO" id="GO:0005524">
    <property type="term" value="F:ATP binding"/>
    <property type="evidence" value="ECO:0007669"/>
    <property type="project" value="UniProtKB-UniRule"/>
</dbReference>
<dbReference type="GO" id="GO:0003677">
    <property type="term" value="F:DNA binding"/>
    <property type="evidence" value="ECO:0007669"/>
    <property type="project" value="UniProtKB-KW"/>
</dbReference>
<dbReference type="PROSITE" id="PS51198">
    <property type="entry name" value="UVRD_HELICASE_ATP_BIND"/>
    <property type="match status" value="1"/>
</dbReference>
<keyword evidence="6 15" id="KW-0347">Helicase</keyword>
<keyword evidence="8 15" id="KW-0067">ATP-binding</keyword>
<dbReference type="Gene3D" id="1.10.486.10">
    <property type="entry name" value="PCRA, domain 4"/>
    <property type="match status" value="1"/>
</dbReference>
<dbReference type="SUPFAM" id="SSF52540">
    <property type="entry name" value="P-loop containing nucleoside triphosphate hydrolases"/>
    <property type="match status" value="1"/>
</dbReference>
<evidence type="ECO:0000256" key="3">
    <source>
        <dbReference type="ARBA" id="ARBA00022741"/>
    </source>
</evidence>
<evidence type="ECO:0000256" key="4">
    <source>
        <dbReference type="ARBA" id="ARBA00022763"/>
    </source>
</evidence>
<feature type="binding site" evidence="15">
    <location>
        <begin position="41"/>
        <end position="48"/>
    </location>
    <ligand>
        <name>ATP</name>
        <dbReference type="ChEBI" id="CHEBI:30616"/>
    </ligand>
</feature>
<evidence type="ECO:0000256" key="14">
    <source>
        <dbReference type="ARBA" id="ARBA00048988"/>
    </source>
</evidence>
<dbReference type="AlphaFoldDB" id="A0AAF0YVS1"/>
<comment type="similarity">
    <text evidence="1">Belongs to the helicase family. UvrD subfamily.</text>
</comment>
<dbReference type="Proteomes" id="UP000234560">
    <property type="component" value="Chromosome"/>
</dbReference>
<feature type="domain" description="UvrD-like helicase C-terminal" evidence="18">
    <location>
        <begin position="303"/>
        <end position="589"/>
    </location>
</feature>
<reference evidence="19" key="1">
    <citation type="submission" date="2017-12" db="EMBL/GenBank/DDBJ databases">
        <authorList>
            <person name="Thomas-White K."/>
            <person name="Wolfe A.J."/>
        </authorList>
    </citation>
    <scope>NUCLEOTIDE SEQUENCE</scope>
    <source>
        <strain evidence="19">UMB0763</strain>
    </source>
</reference>
<sequence length="1034" mass="112799">MRAPELRLVPPTRKPLPHRQWPQSTEPLLSGKPGSYLITGEESGAGVTSLLREAMVKRLRAGADPDSLLVITHSKRSALAFEEALWSELVTRKAQNPDSDKGAEAEAEAPYVAESKLAQSVHSLAFSIVRYAAMATDSPMPRLMTGAEQDAVFRELLKGNQQAGGDYWPPERVEALDYVGFARGLRDFLLRAGERGLTSADLKELGQREGKPLWSAAGEFLDEYTAVMNLQQMHHLNASELLITAVRTLEADPSLVDKITSTMQFLAVDNAQHLDPLSQRLVTILGERIPTFVVGGNPHALVYSFRGANPDLLEETAGKVQIFLHSSFRKPEEKRIFYTQTEADNLSVVAKELREAHLVDGVPWEDMVVITRSLGHIPALQRALATADVPVHIDATDVVLGDQPIVQAMLKAVDIVLGNGSEEDILELAIGPVGGADPIIVRRLQRRLGELGPIVCGTVDVPPEAHIGEQGDEVLHRLRGVIAAGQDAVNRGEGLELVLWAVWDATGLSNSKLYSALRGGTAGAQADRDLNSMMELFDLAGDFVERVEQPSLEGFIEHLASQDLPSAVRERQVVKPKAVSLLTAHGAIDGEWDTAIIAGADDDSWPSLGLTGTIFDQEQFVDLVDDNVDPAAYIDRLRERLHEEQRLFTLMLTRATRRLVITAVKPLEEDSPLPKPSRFVEQLEDDPTFTISTISETDELPVMSMRPFIAELRRAVTGEARDEEERNEAARLLAVLAEAGFVEADPAHWWGLNAPTDLTPLRTPGEAAVLSPSQVEAGLKCPLKMVLNSCTPTEQTSYLRNGTLLHALAEAAALLHGDADAIEKAKDIVLEAYLESRTVAPWQEEADEAEFVELMEKTITKMSAAAGTLVGVEIPMRVTVGTMPDGGPIQVKGRLDRVQQDSEGRYKVYDLKTGTTTPTKEAAKSHPQLAVYQLGINNAKLVEDPLSFVTSESPESTLTAGGAELVYPRRSSPLKQDPLTADNAEILLAHLRELVEHTSDSTVPGFPTKNCSSCDFRKICPTTDEGRSINEVHS</sequence>
<accession>A0AAF0YVS1</accession>
<dbReference type="Gene3D" id="1.10.10.160">
    <property type="match status" value="1"/>
</dbReference>
<feature type="region of interest" description="Disordered" evidence="16">
    <location>
        <begin position="1"/>
        <end position="34"/>
    </location>
</feature>
<dbReference type="Pfam" id="PF13361">
    <property type="entry name" value="UvrD_C"/>
    <property type="match status" value="1"/>
</dbReference>
<evidence type="ECO:0000256" key="2">
    <source>
        <dbReference type="ARBA" id="ARBA00022722"/>
    </source>
</evidence>
<evidence type="ECO:0000259" key="17">
    <source>
        <dbReference type="PROSITE" id="PS51198"/>
    </source>
</evidence>
<dbReference type="PANTHER" id="PTHR11070:SF59">
    <property type="entry name" value="DNA 3'-5' HELICASE"/>
    <property type="match status" value="1"/>
</dbReference>
<keyword evidence="9" id="KW-0238">DNA-binding</keyword>
<reference evidence="19" key="2">
    <citation type="submission" date="2023-10" db="EMBL/GenBank/DDBJ databases">
        <authorList>
            <person name="Choi B."/>
        </authorList>
    </citation>
    <scope>NUCLEOTIDE SEQUENCE</scope>
    <source>
        <strain evidence="19">UMB0763</strain>
    </source>
</reference>
<keyword evidence="5 15" id="KW-0378">Hydrolase</keyword>
<organism evidence="19 20">
    <name type="scientific">Corynebacterium pyruviciproducens</name>
    <dbReference type="NCBI Taxonomy" id="598660"/>
    <lineage>
        <taxon>Bacteria</taxon>
        <taxon>Bacillati</taxon>
        <taxon>Actinomycetota</taxon>
        <taxon>Actinomycetes</taxon>
        <taxon>Mycobacteriales</taxon>
        <taxon>Corynebacteriaceae</taxon>
        <taxon>Corynebacterium</taxon>
    </lineage>
</organism>
<keyword evidence="10" id="KW-0234">DNA repair</keyword>
<feature type="domain" description="UvrD-like helicase ATP-binding" evidence="17">
    <location>
        <begin position="20"/>
        <end position="345"/>
    </location>
</feature>
<name>A0AAF0YVS1_9CORY</name>
<keyword evidence="7" id="KW-0269">Exonuclease</keyword>
<keyword evidence="4" id="KW-0227">DNA damage</keyword>
<evidence type="ECO:0000256" key="15">
    <source>
        <dbReference type="PROSITE-ProRule" id="PRU00560"/>
    </source>
</evidence>
<evidence type="ECO:0000256" key="9">
    <source>
        <dbReference type="ARBA" id="ARBA00023125"/>
    </source>
</evidence>
<comment type="catalytic activity">
    <reaction evidence="12">
        <text>Couples ATP hydrolysis with the unwinding of duplex DNA by translocating in the 3'-5' direction.</text>
        <dbReference type="EC" id="5.6.2.4"/>
    </reaction>
</comment>
<gene>
    <name evidence="19" type="ORF">CYJ47_09115</name>
</gene>
<dbReference type="InterPro" id="IPR038726">
    <property type="entry name" value="PDDEXK_AddAB-type"/>
</dbReference>
<evidence type="ECO:0000256" key="6">
    <source>
        <dbReference type="ARBA" id="ARBA00022806"/>
    </source>
</evidence>
<dbReference type="Gene3D" id="3.40.50.300">
    <property type="entry name" value="P-loop containing nucleotide triphosphate hydrolases"/>
    <property type="match status" value="2"/>
</dbReference>
<dbReference type="Pfam" id="PF12705">
    <property type="entry name" value="PDDEXK_1"/>
    <property type="match status" value="1"/>
</dbReference>
<evidence type="ECO:0000259" key="18">
    <source>
        <dbReference type="PROSITE" id="PS51217"/>
    </source>
</evidence>
<evidence type="ECO:0000256" key="8">
    <source>
        <dbReference type="ARBA" id="ARBA00022840"/>
    </source>
</evidence>
<proteinExistence type="inferred from homology"/>
<dbReference type="GO" id="GO:0005829">
    <property type="term" value="C:cytosol"/>
    <property type="evidence" value="ECO:0007669"/>
    <property type="project" value="TreeGrafter"/>
</dbReference>
<dbReference type="EMBL" id="CP136958">
    <property type="protein sequence ID" value="WOT01425.1"/>
    <property type="molecule type" value="Genomic_DNA"/>
</dbReference>
<dbReference type="InterPro" id="IPR014017">
    <property type="entry name" value="DNA_helicase_UvrD-like_C"/>
</dbReference>
<evidence type="ECO:0000256" key="7">
    <source>
        <dbReference type="ARBA" id="ARBA00022839"/>
    </source>
</evidence>
<evidence type="ECO:0000256" key="11">
    <source>
        <dbReference type="ARBA" id="ARBA00023235"/>
    </source>
</evidence>
<dbReference type="RefSeq" id="WP_101677879.1">
    <property type="nucleotide sequence ID" value="NZ_CP136958.1"/>
</dbReference>
<comment type="catalytic activity">
    <reaction evidence="14">
        <text>ATP + H2O = ADP + phosphate + H(+)</text>
        <dbReference type="Rhea" id="RHEA:13065"/>
        <dbReference type="ChEBI" id="CHEBI:15377"/>
        <dbReference type="ChEBI" id="CHEBI:15378"/>
        <dbReference type="ChEBI" id="CHEBI:30616"/>
        <dbReference type="ChEBI" id="CHEBI:43474"/>
        <dbReference type="ChEBI" id="CHEBI:456216"/>
        <dbReference type="EC" id="5.6.2.4"/>
    </reaction>
</comment>
<evidence type="ECO:0000256" key="13">
    <source>
        <dbReference type="ARBA" id="ARBA00034808"/>
    </source>
</evidence>
<dbReference type="EC" id="5.6.2.4" evidence="13"/>
<dbReference type="GO" id="GO:0043138">
    <property type="term" value="F:3'-5' DNA helicase activity"/>
    <property type="evidence" value="ECO:0007669"/>
    <property type="project" value="UniProtKB-EC"/>
</dbReference>
<dbReference type="InterPro" id="IPR000212">
    <property type="entry name" value="DNA_helicase_UvrD/REP"/>
</dbReference>
<keyword evidence="11" id="KW-0413">Isomerase</keyword>
<evidence type="ECO:0000313" key="20">
    <source>
        <dbReference type="Proteomes" id="UP000234560"/>
    </source>
</evidence>
<keyword evidence="2" id="KW-0540">Nuclease</keyword>
<dbReference type="Pfam" id="PF00580">
    <property type="entry name" value="UvrD-helicase"/>
    <property type="match status" value="1"/>
</dbReference>